<proteinExistence type="predicted"/>
<evidence type="ECO:0000313" key="2">
    <source>
        <dbReference type="EMBL" id="CAL5219673.1"/>
    </source>
</evidence>
<reference evidence="2 3" key="1">
    <citation type="submission" date="2024-06" db="EMBL/GenBank/DDBJ databases">
        <authorList>
            <person name="Kraege A."/>
            <person name="Thomma B."/>
        </authorList>
    </citation>
    <scope>NUCLEOTIDE SEQUENCE [LARGE SCALE GENOMIC DNA]</scope>
</reference>
<dbReference type="InterPro" id="IPR029044">
    <property type="entry name" value="Nucleotide-diphossugar_trans"/>
</dbReference>
<comment type="caution">
    <text evidence="2">The sequence shown here is derived from an EMBL/GenBank/DDBJ whole genome shotgun (WGS) entry which is preliminary data.</text>
</comment>
<dbReference type="NCBIfam" id="TIGR04282">
    <property type="entry name" value="glyco_like_cofC"/>
    <property type="match status" value="1"/>
</dbReference>
<organism evidence="2 3">
    <name type="scientific">Coccomyxa viridis</name>
    <dbReference type="NCBI Taxonomy" id="1274662"/>
    <lineage>
        <taxon>Eukaryota</taxon>
        <taxon>Viridiplantae</taxon>
        <taxon>Chlorophyta</taxon>
        <taxon>core chlorophytes</taxon>
        <taxon>Trebouxiophyceae</taxon>
        <taxon>Trebouxiophyceae incertae sedis</taxon>
        <taxon>Coccomyxaceae</taxon>
        <taxon>Coccomyxa</taxon>
    </lineage>
</organism>
<protein>
    <submittedName>
        <fullName evidence="2">G1560 protein</fullName>
    </submittedName>
</protein>
<dbReference type="Pfam" id="PF09837">
    <property type="entry name" value="DUF2064"/>
    <property type="match status" value="1"/>
</dbReference>
<feature type="region of interest" description="Disordered" evidence="1">
    <location>
        <begin position="1"/>
        <end position="22"/>
    </location>
</feature>
<dbReference type="PANTHER" id="PTHR36529">
    <property type="entry name" value="SLL1095 PROTEIN"/>
    <property type="match status" value="1"/>
</dbReference>
<dbReference type="EMBL" id="CAXHTA020000002">
    <property type="protein sequence ID" value="CAL5219673.1"/>
    <property type="molecule type" value="Genomic_DNA"/>
</dbReference>
<dbReference type="Gene3D" id="3.90.550.10">
    <property type="entry name" value="Spore Coat Polysaccharide Biosynthesis Protein SpsA, Chain A"/>
    <property type="match status" value="1"/>
</dbReference>
<gene>
    <name evidence="2" type="primary">g1560</name>
    <name evidence="2" type="ORF">VP750_LOCUS1332</name>
</gene>
<evidence type="ECO:0000256" key="1">
    <source>
        <dbReference type="SAM" id="MobiDB-lite"/>
    </source>
</evidence>
<accession>A0ABP1FNJ7</accession>
<dbReference type="Proteomes" id="UP001497392">
    <property type="component" value="Unassembled WGS sequence"/>
</dbReference>
<dbReference type="InterPro" id="IPR018641">
    <property type="entry name" value="Trfase_1_rSAM/seldom-assoc"/>
</dbReference>
<evidence type="ECO:0000313" key="3">
    <source>
        <dbReference type="Proteomes" id="UP001497392"/>
    </source>
</evidence>
<name>A0ABP1FNJ7_9CHLO</name>
<keyword evidence="3" id="KW-1185">Reference proteome</keyword>
<dbReference type="PANTHER" id="PTHR36529:SF1">
    <property type="entry name" value="GLYCOSYLTRANSFERASE"/>
    <property type="match status" value="1"/>
</dbReference>
<sequence>MGMGTSGNPADPGRHQPDCGEIPGPYDEKWYPGAHIVIAYAPLDDDQAGHPTMEHQIRLWLEPIQTGCSYLQQIPDRNLGQRMAAAMDKVLSSGTQKVVLIGSDCPDISESILQEAFAALQHHDVVFGPALDGGYYLVGLSQPPGKLFEGIHWSTSSVLQHSITQAHDLGLSCAAKLPSLQDLDTIQDLRTWMGTSSCTHPLHMHFKELLTTYKLLIQKG</sequence>
<dbReference type="SUPFAM" id="SSF53448">
    <property type="entry name" value="Nucleotide-diphospho-sugar transferases"/>
    <property type="match status" value="1"/>
</dbReference>